<gene>
    <name evidence="1" type="ORF">IT774_02555</name>
</gene>
<sequence>MKKVLLVTSLSLLLTGCFDDDDDNDIFEQPNNAPEAVAENFITQADTPFSDELSATDEDGDTLIFSLFQEPANGSVTVADDGSFTYTPAEEFTGEDSFVFAVTDEESEPVTATIAITVEAQQVAVSSYVRAAFAQDATDTPLPVNGREFTQDVEDPAAFDDLLEQ</sequence>
<dbReference type="RefSeq" id="WP_195811196.1">
    <property type="nucleotide sequence ID" value="NZ_CP064795.1"/>
</dbReference>
<proteinExistence type="predicted"/>
<organism evidence="1 2">
    <name type="scientific">Salinimonas marina</name>
    <dbReference type="NCBI Taxonomy" id="2785918"/>
    <lineage>
        <taxon>Bacteria</taxon>
        <taxon>Pseudomonadati</taxon>
        <taxon>Pseudomonadota</taxon>
        <taxon>Gammaproteobacteria</taxon>
        <taxon>Alteromonadales</taxon>
        <taxon>Alteromonadaceae</taxon>
        <taxon>Alteromonas/Salinimonas group</taxon>
        <taxon>Salinimonas</taxon>
    </lineage>
</organism>
<dbReference type="Pfam" id="PF17963">
    <property type="entry name" value="Big_9"/>
    <property type="match status" value="1"/>
</dbReference>
<accession>A0A7S9DY71</accession>
<protein>
    <submittedName>
        <fullName evidence="1">Cadherin-like domain-containing protein</fullName>
    </submittedName>
</protein>
<dbReference type="Gene3D" id="2.60.40.2810">
    <property type="match status" value="1"/>
</dbReference>
<name>A0A7S9DY71_9ALTE</name>
<dbReference type="EMBL" id="CP064795">
    <property type="protein sequence ID" value="QPG06119.1"/>
    <property type="molecule type" value="Genomic_DNA"/>
</dbReference>
<evidence type="ECO:0000313" key="2">
    <source>
        <dbReference type="Proteomes" id="UP000595095"/>
    </source>
</evidence>
<keyword evidence="2" id="KW-1185">Reference proteome</keyword>
<dbReference type="Proteomes" id="UP000595095">
    <property type="component" value="Chromosome"/>
</dbReference>
<reference evidence="1 2" key="1">
    <citation type="submission" date="2020-11" db="EMBL/GenBank/DDBJ databases">
        <title>Complete genome sequence for Salinimonas sp. strain G2-b.</title>
        <authorList>
            <person name="Park S.-J."/>
        </authorList>
    </citation>
    <scope>NUCLEOTIDE SEQUENCE [LARGE SCALE GENOMIC DNA]</scope>
    <source>
        <strain evidence="1 2">G2-b</strain>
    </source>
</reference>
<dbReference type="KEGG" id="smaa:IT774_02555"/>
<evidence type="ECO:0000313" key="1">
    <source>
        <dbReference type="EMBL" id="QPG06119.1"/>
    </source>
</evidence>
<dbReference type="PROSITE" id="PS51257">
    <property type="entry name" value="PROKAR_LIPOPROTEIN"/>
    <property type="match status" value="1"/>
</dbReference>
<dbReference type="AlphaFoldDB" id="A0A7S9DY71"/>